<protein>
    <recommendedName>
        <fullName evidence="3">Glutamate synthase</fullName>
    </recommendedName>
</protein>
<sequence length="325" mass="36126">MGTKSHTNAVLETLTGWSQSADRHCREANIAVQFDIPRKLWMDKLANAGQNPEIAVNDHFIVGHVLLSCSARPEPIQAGLRQLIKQFGFTLLFESTRPSWQKNSLFWQVAMLPIDVFSLSDRLFRLAVAMERQTDVRVASLSHLHVIYEANTVDELRRDLDVSHPFFASSAAFAYAQTADAPHGYRRLGAAGLLVDGGETSASSVETLVYDNGYSLLEAAALVLTPETVPSPPRPYSRCIVASLDHEAIWLAETEGALWRTESFSRIFITTEPYGDNVEPLPPGRPLALVRSAAGSLLWLEGTRFRQEVNARLSNRRTPRLPVTF</sequence>
<gene>
    <name evidence="1" type="ORF">GsuE55_35320</name>
</gene>
<dbReference type="EMBL" id="AP022557">
    <property type="protein sequence ID" value="BBW98699.1"/>
    <property type="molecule type" value="Genomic_DNA"/>
</dbReference>
<keyword evidence="2" id="KW-1185">Reference proteome</keyword>
<proteinExistence type="predicted"/>
<dbReference type="AlphaFoldDB" id="A0A679FUM8"/>
<evidence type="ECO:0000313" key="2">
    <source>
        <dbReference type="Proteomes" id="UP000501421"/>
    </source>
</evidence>
<organism evidence="1 2">
    <name type="scientific">Geobacillus subterraneus</name>
    <dbReference type="NCBI Taxonomy" id="129338"/>
    <lineage>
        <taxon>Bacteria</taxon>
        <taxon>Bacillati</taxon>
        <taxon>Bacillota</taxon>
        <taxon>Bacilli</taxon>
        <taxon>Bacillales</taxon>
        <taxon>Anoxybacillaceae</taxon>
        <taxon>Geobacillus</taxon>
    </lineage>
</organism>
<evidence type="ECO:0008006" key="3">
    <source>
        <dbReference type="Google" id="ProtNLM"/>
    </source>
</evidence>
<accession>A0A679FUM8</accession>
<name>A0A679FUM8_9BACL</name>
<reference evidence="2" key="1">
    <citation type="journal article" date="2020" name="Microbiol. Resour. Announc.">
        <title>Complete Genome Sequence of Geobacillus sp. Strain E55-1, Isolated from Mine Geyser in Japan.</title>
        <authorList>
            <person name="Miyazaki K."/>
            <person name="Hase E."/>
            <person name="Tokito N."/>
        </authorList>
    </citation>
    <scope>NUCLEOTIDE SEQUENCE [LARGE SCALE GENOMIC DNA]</scope>
    <source>
        <strain evidence="2">E55-1</strain>
    </source>
</reference>
<evidence type="ECO:0000313" key="1">
    <source>
        <dbReference type="EMBL" id="BBW98699.1"/>
    </source>
</evidence>
<dbReference type="Proteomes" id="UP000501421">
    <property type="component" value="Chromosome"/>
</dbReference>